<name>A0A0C3AFN2_SERVB</name>
<keyword evidence="4 5" id="KW-0472">Membrane</keyword>
<dbReference type="SUPFAM" id="SSF161084">
    <property type="entry name" value="MAPEG domain-like"/>
    <property type="match status" value="1"/>
</dbReference>
<feature type="transmembrane region" description="Helical" evidence="5">
    <location>
        <begin position="169"/>
        <end position="190"/>
    </location>
</feature>
<feature type="transmembrane region" description="Helical" evidence="5">
    <location>
        <begin position="202"/>
        <end position="218"/>
    </location>
</feature>
<evidence type="ECO:0000256" key="3">
    <source>
        <dbReference type="ARBA" id="ARBA00022989"/>
    </source>
</evidence>
<reference evidence="6 7" key="1">
    <citation type="submission" date="2014-04" db="EMBL/GenBank/DDBJ databases">
        <authorList>
            <consortium name="DOE Joint Genome Institute"/>
            <person name="Kuo A."/>
            <person name="Zuccaro A."/>
            <person name="Kohler A."/>
            <person name="Nagy L.G."/>
            <person name="Floudas D."/>
            <person name="Copeland A."/>
            <person name="Barry K.W."/>
            <person name="Cichocki N."/>
            <person name="Veneault-Fourrey C."/>
            <person name="LaButti K."/>
            <person name="Lindquist E.A."/>
            <person name="Lipzen A."/>
            <person name="Lundell T."/>
            <person name="Morin E."/>
            <person name="Murat C."/>
            <person name="Sun H."/>
            <person name="Tunlid A."/>
            <person name="Henrissat B."/>
            <person name="Grigoriev I.V."/>
            <person name="Hibbett D.S."/>
            <person name="Martin F."/>
            <person name="Nordberg H.P."/>
            <person name="Cantor M.N."/>
            <person name="Hua S.X."/>
        </authorList>
    </citation>
    <scope>NUCLEOTIDE SEQUENCE [LARGE SCALE GENOMIC DNA]</scope>
    <source>
        <strain evidence="6 7">MAFF 305830</strain>
    </source>
</reference>
<evidence type="ECO:0000256" key="5">
    <source>
        <dbReference type="SAM" id="Phobius"/>
    </source>
</evidence>
<keyword evidence="3 5" id="KW-1133">Transmembrane helix</keyword>
<dbReference type="HOGENOM" id="CLU_1262205_0_0_1"/>
<dbReference type="Pfam" id="PF01124">
    <property type="entry name" value="MAPEG"/>
    <property type="match status" value="1"/>
</dbReference>
<dbReference type="AlphaFoldDB" id="A0A0C3AFN2"/>
<dbReference type="InterPro" id="IPR001129">
    <property type="entry name" value="Membr-assoc_MAPEG"/>
</dbReference>
<organism evidence="6 7">
    <name type="scientific">Serendipita vermifera MAFF 305830</name>
    <dbReference type="NCBI Taxonomy" id="933852"/>
    <lineage>
        <taxon>Eukaryota</taxon>
        <taxon>Fungi</taxon>
        <taxon>Dikarya</taxon>
        <taxon>Basidiomycota</taxon>
        <taxon>Agaricomycotina</taxon>
        <taxon>Agaricomycetes</taxon>
        <taxon>Sebacinales</taxon>
        <taxon>Serendipitaceae</taxon>
        <taxon>Serendipita</taxon>
    </lineage>
</organism>
<proteinExistence type="predicted"/>
<dbReference type="PANTHER" id="PTHR35371:SF1">
    <property type="entry name" value="BLR7753 PROTEIN"/>
    <property type="match status" value="1"/>
</dbReference>
<dbReference type="InterPro" id="IPR023352">
    <property type="entry name" value="MAPEG-like_dom_sf"/>
</dbReference>
<keyword evidence="2 5" id="KW-0812">Transmembrane</keyword>
<feature type="transmembrane region" description="Helical" evidence="5">
    <location>
        <begin position="89"/>
        <end position="110"/>
    </location>
</feature>
<evidence type="ECO:0000313" key="6">
    <source>
        <dbReference type="EMBL" id="KIM23470.1"/>
    </source>
</evidence>
<protein>
    <submittedName>
        <fullName evidence="6">Uncharacterized protein</fullName>
    </submittedName>
</protein>
<sequence length="219" mass="24602">MNDHSKHPTIVRAVATKPPVDTQNGIPQKDAWSLLWKHPFIYVFLTLAAEYAARLRFVTPLMNAIMYPLLWPLSGFDASYTGVPLNREIASLSLFYVLIAWGATVTMSIMGQCMGNSEGYQNKEPRLNKISLRGLPHRLTALHANLLETFPVFVICAVFTYMMEPFNPHLIELLSIHVFAKILLYIPFYAADLDLLRSSSHTLAIGACIRILTIIALSK</sequence>
<dbReference type="PANTHER" id="PTHR35371">
    <property type="entry name" value="INNER MEMBRANE PROTEIN"/>
    <property type="match status" value="1"/>
</dbReference>
<reference evidence="7" key="2">
    <citation type="submission" date="2015-01" db="EMBL/GenBank/DDBJ databases">
        <title>Evolutionary Origins and Diversification of the Mycorrhizal Mutualists.</title>
        <authorList>
            <consortium name="DOE Joint Genome Institute"/>
            <consortium name="Mycorrhizal Genomics Consortium"/>
            <person name="Kohler A."/>
            <person name="Kuo A."/>
            <person name="Nagy L.G."/>
            <person name="Floudas D."/>
            <person name="Copeland A."/>
            <person name="Barry K.W."/>
            <person name="Cichocki N."/>
            <person name="Veneault-Fourrey C."/>
            <person name="LaButti K."/>
            <person name="Lindquist E.A."/>
            <person name="Lipzen A."/>
            <person name="Lundell T."/>
            <person name="Morin E."/>
            <person name="Murat C."/>
            <person name="Riley R."/>
            <person name="Ohm R."/>
            <person name="Sun H."/>
            <person name="Tunlid A."/>
            <person name="Henrissat B."/>
            <person name="Grigoriev I.V."/>
            <person name="Hibbett D.S."/>
            <person name="Martin F."/>
        </authorList>
    </citation>
    <scope>NUCLEOTIDE SEQUENCE [LARGE SCALE GENOMIC DNA]</scope>
    <source>
        <strain evidence="7">MAFF 305830</strain>
    </source>
</reference>
<feature type="transmembrane region" description="Helical" evidence="5">
    <location>
        <begin position="139"/>
        <end position="163"/>
    </location>
</feature>
<dbReference type="Gene3D" id="1.20.120.550">
    <property type="entry name" value="Membrane associated eicosanoid/glutathione metabolism-like domain"/>
    <property type="match status" value="1"/>
</dbReference>
<evidence type="ECO:0000313" key="7">
    <source>
        <dbReference type="Proteomes" id="UP000054097"/>
    </source>
</evidence>
<comment type="subcellular location">
    <subcellularLocation>
        <location evidence="1">Membrane</location>
    </subcellularLocation>
</comment>
<evidence type="ECO:0000256" key="1">
    <source>
        <dbReference type="ARBA" id="ARBA00004370"/>
    </source>
</evidence>
<evidence type="ECO:0000256" key="4">
    <source>
        <dbReference type="ARBA" id="ARBA00023136"/>
    </source>
</evidence>
<dbReference type="OrthoDB" id="2421200at2759"/>
<keyword evidence="7" id="KW-1185">Reference proteome</keyword>
<dbReference type="EMBL" id="KN824336">
    <property type="protein sequence ID" value="KIM23470.1"/>
    <property type="molecule type" value="Genomic_DNA"/>
</dbReference>
<evidence type="ECO:0000256" key="2">
    <source>
        <dbReference type="ARBA" id="ARBA00022692"/>
    </source>
</evidence>
<accession>A0A0C3AFN2</accession>
<dbReference type="Proteomes" id="UP000054097">
    <property type="component" value="Unassembled WGS sequence"/>
</dbReference>
<gene>
    <name evidence="6" type="ORF">M408DRAFT_77517</name>
</gene>
<dbReference type="GO" id="GO:0016020">
    <property type="term" value="C:membrane"/>
    <property type="evidence" value="ECO:0007669"/>
    <property type="project" value="UniProtKB-SubCell"/>
</dbReference>